<feature type="compositionally biased region" description="Low complexity" evidence="1">
    <location>
        <begin position="9"/>
        <end position="31"/>
    </location>
</feature>
<feature type="compositionally biased region" description="Basic and acidic residues" evidence="1">
    <location>
        <begin position="433"/>
        <end position="447"/>
    </location>
</feature>
<dbReference type="OrthoDB" id="641149at2759"/>
<feature type="compositionally biased region" description="Basic and acidic residues" evidence="1">
    <location>
        <begin position="195"/>
        <end position="206"/>
    </location>
</feature>
<feature type="compositionally biased region" description="Polar residues" evidence="1">
    <location>
        <begin position="78"/>
        <end position="88"/>
    </location>
</feature>
<dbReference type="InterPro" id="IPR000313">
    <property type="entry name" value="PWWP_dom"/>
</dbReference>
<feature type="compositionally biased region" description="Polar residues" evidence="1">
    <location>
        <begin position="340"/>
        <end position="351"/>
    </location>
</feature>
<feature type="region of interest" description="Disordered" evidence="1">
    <location>
        <begin position="1193"/>
        <end position="1272"/>
    </location>
</feature>
<feature type="compositionally biased region" description="Basic and acidic residues" evidence="1">
    <location>
        <begin position="892"/>
        <end position="916"/>
    </location>
</feature>
<dbReference type="SUPFAM" id="SSF63748">
    <property type="entry name" value="Tudor/PWWP/MBT"/>
    <property type="match status" value="1"/>
</dbReference>
<organism evidence="3 4">
    <name type="scientific">Porphyridium purpureum</name>
    <name type="common">Red alga</name>
    <name type="synonym">Porphyridium cruentum</name>
    <dbReference type="NCBI Taxonomy" id="35688"/>
    <lineage>
        <taxon>Eukaryota</taxon>
        <taxon>Rhodophyta</taxon>
        <taxon>Bangiophyceae</taxon>
        <taxon>Porphyridiales</taxon>
        <taxon>Porphyridiaceae</taxon>
        <taxon>Porphyridium</taxon>
    </lineage>
</organism>
<dbReference type="CDD" id="cd05162">
    <property type="entry name" value="PWWP"/>
    <property type="match status" value="1"/>
</dbReference>
<feature type="region of interest" description="Disordered" evidence="1">
    <location>
        <begin position="163"/>
        <end position="355"/>
    </location>
</feature>
<dbReference type="Pfam" id="PF00855">
    <property type="entry name" value="PWWP"/>
    <property type="match status" value="1"/>
</dbReference>
<dbReference type="PROSITE" id="PS50812">
    <property type="entry name" value="PWWP"/>
    <property type="match status" value="1"/>
</dbReference>
<evidence type="ECO:0000259" key="2">
    <source>
        <dbReference type="PROSITE" id="PS50812"/>
    </source>
</evidence>
<feature type="compositionally biased region" description="Basic and acidic residues" evidence="1">
    <location>
        <begin position="110"/>
        <end position="124"/>
    </location>
</feature>
<gene>
    <name evidence="3" type="ORF">FVE85_9252</name>
</gene>
<feature type="compositionally biased region" description="Basic and acidic residues" evidence="1">
    <location>
        <begin position="1009"/>
        <end position="1020"/>
    </location>
</feature>
<feature type="compositionally biased region" description="Low complexity" evidence="1">
    <location>
        <begin position="302"/>
        <end position="321"/>
    </location>
</feature>
<protein>
    <recommendedName>
        <fullName evidence="2">PWWP domain-containing protein</fullName>
    </recommendedName>
</protein>
<feature type="compositionally biased region" description="Basic and acidic residues" evidence="1">
    <location>
        <begin position="225"/>
        <end position="237"/>
    </location>
</feature>
<feature type="compositionally biased region" description="Basic residues" evidence="1">
    <location>
        <begin position="53"/>
        <end position="64"/>
    </location>
</feature>
<dbReference type="Gene3D" id="2.30.30.140">
    <property type="match status" value="1"/>
</dbReference>
<accession>A0A5J4YPT1</accession>
<dbReference type="EMBL" id="VRMN01000008">
    <property type="protein sequence ID" value="KAA8492980.1"/>
    <property type="molecule type" value="Genomic_DNA"/>
</dbReference>
<dbReference type="SMART" id="SM00293">
    <property type="entry name" value="PWWP"/>
    <property type="match status" value="1"/>
</dbReference>
<feature type="region of interest" description="Disordered" evidence="1">
    <location>
        <begin position="1"/>
        <end position="139"/>
    </location>
</feature>
<reference evidence="4" key="1">
    <citation type="journal article" date="2019" name="Nat. Commun.">
        <title>Expansion of phycobilisome linker gene families in mesophilic red algae.</title>
        <authorList>
            <person name="Lee J."/>
            <person name="Kim D."/>
            <person name="Bhattacharya D."/>
            <person name="Yoon H.S."/>
        </authorList>
    </citation>
    <scope>NUCLEOTIDE SEQUENCE [LARGE SCALE GENOMIC DNA]</scope>
    <source>
        <strain evidence="4">CCMP 1328</strain>
    </source>
</reference>
<proteinExistence type="predicted"/>
<sequence>MKHEDTLRASRSSSESDAAALRPPPFLLAAAVQSSGLEEESDGVTFVQESIRRKPKRARARAHRNTVSGAANEAPIDLTQTSSSSSERGQAKLVAVATGTAKKRRNPMKMSRETVDLTQSEERVPMSPKAAPFPSGGVLQKSCLRSQRRLPRPWFVPVPKRSSIVSHAPDDAETADEPACARRRVGGLESTASHTRAEKRAEKDQLRSPLELAKATRNRATGYGSKDRIIEPVDHANRSPSNKSPAKAACCTGENDSSSGRRRRRVREAESNGTDSDDELKRPAWASQTGRKSRRVSDVVLSTSEPCPEPSQSSSASSSELGSEEERDLLTRIEKRKENGTLTGTDSTSAPADSWMDERVAALGVPSGVVARRRNEMVRRESNVDAFLAERKVKVEKQQQIAELRRQIADSTADQGGTFENILKSIGAGSDQDGLRESRESWEPNDGARHVLLNSQASEQLGEEELDIAKQTLVRKLLEQWVDLTCTARSVRSGMATPWSNICDRPKSVFFMYAEMSLTSNEADCAFWHATRAFHDSDIEQETAAGKYYYLLGLLFSHGQCAPLPSGRKGVVPDRSASYTFDLLKGASGSSKSVWTALLGMSIGVGESAREYLSELLVMDSSVHAEAGGNRAFSERCGIRVGRWMVLSSLRLAYLIAHCPLEDHTVMTDLVQDALWLVFLVVALNQMRTHHALVSGIAHWVATLLLRTLPRWTEHESLLHAVHNLLYPPVHFEEADALVVNGVAMDTISFLLRNVSGAWTIRRNLILELLSLQVHGKRAEHALAQAPRSELLAYLVGCVDIAVGRFTGDPSEYRQMERELDTALTLLIDLSFVGELSPKQRGLLTRLLKALQRVSHCISLDRTEKCIPVKLKLALFMRFSQHNNCTQDTDSDNEHGRETSSDEERDSDKAPSRPKEEETETIPEAINAEVVRGDELARSNDKNAKLVIGKNPSRDSPKSARIALQSRASTQSPFEETTSRIVPTFIEAPVPKLAPSEIESRLEAVLDASSDGKDGAHALEKSSQGEIVERDAAEKGGASRNHSRNSPSHSSNAGTCAPVSRVLDGKVKLGSVAWGKVRGFPWWPGVVLPNVKSRQWIHPKTGRIWLQFFGHDQGAWLQASRNELAEFSLAECAIEGKLPSASHKDYEQIRGAVEDAREWLAEVETTAADHVLDMAKTFFGWYASDFDADGAQDKSAAALEERNGAQDHQNAGESQQKAEDDPLDGNVQPSDAEGKNSKQAESSAQGLALATLRGSTPESGEAKKSFPRCSLS</sequence>
<comment type="caution">
    <text evidence="3">The sequence shown here is derived from an EMBL/GenBank/DDBJ whole genome shotgun (WGS) entry which is preliminary data.</text>
</comment>
<feature type="compositionally biased region" description="Polar residues" evidence="1">
    <location>
        <begin position="1206"/>
        <end position="1215"/>
    </location>
</feature>
<evidence type="ECO:0000313" key="3">
    <source>
        <dbReference type="EMBL" id="KAA8492980.1"/>
    </source>
</evidence>
<feature type="domain" description="PWWP" evidence="2">
    <location>
        <begin position="1069"/>
        <end position="1121"/>
    </location>
</feature>
<feature type="region of interest" description="Disordered" evidence="1">
    <location>
        <begin position="1009"/>
        <end position="1057"/>
    </location>
</feature>
<feature type="compositionally biased region" description="Polar residues" evidence="1">
    <location>
        <begin position="966"/>
        <end position="976"/>
    </location>
</feature>
<evidence type="ECO:0000313" key="4">
    <source>
        <dbReference type="Proteomes" id="UP000324585"/>
    </source>
</evidence>
<name>A0A5J4YPT1_PORPP</name>
<feature type="compositionally biased region" description="Basic and acidic residues" evidence="1">
    <location>
        <begin position="328"/>
        <end position="339"/>
    </location>
</feature>
<dbReference type="Proteomes" id="UP000324585">
    <property type="component" value="Unassembled WGS sequence"/>
</dbReference>
<feature type="region of interest" description="Disordered" evidence="1">
    <location>
        <begin position="428"/>
        <end position="447"/>
    </location>
</feature>
<evidence type="ECO:0000256" key="1">
    <source>
        <dbReference type="SAM" id="MobiDB-lite"/>
    </source>
</evidence>
<dbReference type="AlphaFoldDB" id="A0A5J4YPT1"/>
<feature type="region of interest" description="Disordered" evidence="1">
    <location>
        <begin position="884"/>
        <end position="923"/>
    </location>
</feature>
<feature type="region of interest" description="Disordered" evidence="1">
    <location>
        <begin position="942"/>
        <end position="976"/>
    </location>
</feature>
<keyword evidence="4" id="KW-1185">Reference proteome</keyword>